<dbReference type="EMBL" id="CP098502">
    <property type="protein sequence ID" value="UTI63973.1"/>
    <property type="molecule type" value="Genomic_DNA"/>
</dbReference>
<gene>
    <name evidence="1" type="ORF">NBH00_21855</name>
</gene>
<reference evidence="1 2" key="1">
    <citation type="submission" date="2022-06" db="EMBL/GenBank/DDBJ databases">
        <title>Paraconexibacter antarcticus.</title>
        <authorList>
            <person name="Kim C.S."/>
        </authorList>
    </citation>
    <scope>NUCLEOTIDE SEQUENCE [LARGE SCALE GENOMIC DNA]</scope>
    <source>
        <strain evidence="1 2">02-257</strain>
    </source>
</reference>
<dbReference type="Proteomes" id="UP001056035">
    <property type="component" value="Chromosome"/>
</dbReference>
<keyword evidence="2" id="KW-1185">Reference proteome</keyword>
<sequence>MPVEDYFPGAGPLLRVARAWPRVFAHHPEGTLVIAMEGDQLAVLCTGDAPLALVQDNANEIIRLLNRLLDGDLVIKRLEAIPATRAELYLARDLLALKAWLIDYDIGF</sequence>
<evidence type="ECO:0000313" key="2">
    <source>
        <dbReference type="Proteomes" id="UP001056035"/>
    </source>
</evidence>
<evidence type="ECO:0000313" key="1">
    <source>
        <dbReference type="EMBL" id="UTI63973.1"/>
    </source>
</evidence>
<protein>
    <submittedName>
        <fullName evidence="1">Uncharacterized protein</fullName>
    </submittedName>
</protein>
<organism evidence="1 2">
    <name type="scientific">Paraconexibacter antarcticus</name>
    <dbReference type="NCBI Taxonomy" id="2949664"/>
    <lineage>
        <taxon>Bacteria</taxon>
        <taxon>Bacillati</taxon>
        <taxon>Actinomycetota</taxon>
        <taxon>Thermoleophilia</taxon>
        <taxon>Solirubrobacterales</taxon>
        <taxon>Paraconexibacteraceae</taxon>
        <taxon>Paraconexibacter</taxon>
    </lineage>
</organism>
<accession>A0ABY5DRU0</accession>
<dbReference type="RefSeq" id="WP_254570689.1">
    <property type="nucleotide sequence ID" value="NZ_CP098502.1"/>
</dbReference>
<name>A0ABY5DRU0_9ACTN</name>
<proteinExistence type="predicted"/>